<evidence type="ECO:0000313" key="2">
    <source>
        <dbReference type="EMBL" id="MBC5712055.1"/>
    </source>
</evidence>
<evidence type="ECO:0008006" key="4">
    <source>
        <dbReference type="Google" id="ProtNLM"/>
    </source>
</evidence>
<dbReference type="RefSeq" id="WP_187024565.1">
    <property type="nucleotide sequence ID" value="NZ_JACOPB010000025.1"/>
</dbReference>
<accession>A0ABR7HFV5</accession>
<feature type="transmembrane region" description="Helical" evidence="1">
    <location>
        <begin position="6"/>
        <end position="24"/>
    </location>
</feature>
<keyword evidence="1" id="KW-0472">Membrane</keyword>
<reference evidence="2 3" key="1">
    <citation type="submission" date="2020-08" db="EMBL/GenBank/DDBJ databases">
        <title>Genome public.</title>
        <authorList>
            <person name="Liu C."/>
            <person name="Sun Q."/>
        </authorList>
    </citation>
    <scope>NUCLEOTIDE SEQUENCE [LARGE SCALE GENOMIC DNA]</scope>
    <source>
        <strain evidence="2 3">NSJ-66</strain>
    </source>
</reference>
<evidence type="ECO:0000256" key="1">
    <source>
        <dbReference type="SAM" id="Phobius"/>
    </source>
</evidence>
<dbReference type="Proteomes" id="UP000634672">
    <property type="component" value="Unassembled WGS sequence"/>
</dbReference>
<keyword evidence="1" id="KW-1133">Transmembrane helix</keyword>
<comment type="caution">
    <text evidence="2">The sequence shown here is derived from an EMBL/GenBank/DDBJ whole genome shotgun (WGS) entry which is preliminary data.</text>
</comment>
<dbReference type="EMBL" id="JACOPB010000025">
    <property type="protein sequence ID" value="MBC5712055.1"/>
    <property type="molecule type" value="Genomic_DNA"/>
</dbReference>
<gene>
    <name evidence="2" type="ORF">H8S75_29485</name>
</gene>
<protein>
    <recommendedName>
        <fullName evidence="4">DUF2500 family protein</fullName>
    </recommendedName>
</protein>
<proteinExistence type="predicted"/>
<evidence type="ECO:0000313" key="3">
    <source>
        <dbReference type="Proteomes" id="UP000634672"/>
    </source>
</evidence>
<name>A0ABR7HFV5_9FIRM</name>
<organism evidence="2 3">
    <name type="scientific">Hungatella hominis</name>
    <dbReference type="NCBI Taxonomy" id="2763050"/>
    <lineage>
        <taxon>Bacteria</taxon>
        <taxon>Bacillati</taxon>
        <taxon>Bacillota</taxon>
        <taxon>Clostridia</taxon>
        <taxon>Lachnospirales</taxon>
        <taxon>Lachnospiraceae</taxon>
        <taxon>Hungatella</taxon>
    </lineage>
</organism>
<keyword evidence="1" id="KW-0812">Transmembrane</keyword>
<keyword evidence="3" id="KW-1185">Reference proteome</keyword>
<sequence>MIRWSYIVIVASALLLGLWIGSQINRGREIKENMEMAELLIDKERNYFNECNKKIENPDYEPHLGSSVVFNFHNGVLTVEEQDLKYRFEANNMTIRFLVEGYYQIPWFF</sequence>